<dbReference type="InterPro" id="IPR008271">
    <property type="entry name" value="Ser/Thr_kinase_AS"/>
</dbReference>
<keyword evidence="2" id="KW-0808">Transferase</keyword>
<evidence type="ECO:0000256" key="3">
    <source>
        <dbReference type="ARBA" id="ARBA00022741"/>
    </source>
</evidence>
<dbReference type="InterPro" id="IPR001245">
    <property type="entry name" value="Ser-Thr/Tyr_kinase_cat_dom"/>
</dbReference>
<feature type="binding site" evidence="6">
    <location>
        <position position="687"/>
    </location>
    <ligand>
        <name>ATP</name>
        <dbReference type="ChEBI" id="CHEBI:30616"/>
    </ligand>
</feature>
<dbReference type="Gene3D" id="1.10.510.10">
    <property type="entry name" value="Transferase(Phosphotransferase) domain 1"/>
    <property type="match status" value="2"/>
</dbReference>
<dbReference type="PROSITE" id="PS00108">
    <property type="entry name" value="PROTEIN_KINASE_ST"/>
    <property type="match status" value="2"/>
</dbReference>
<keyword evidence="4" id="KW-0418">Kinase</keyword>
<organism evidence="10 11">
    <name type="scientific">Sphagnum jensenii</name>
    <dbReference type="NCBI Taxonomy" id="128206"/>
    <lineage>
        <taxon>Eukaryota</taxon>
        <taxon>Viridiplantae</taxon>
        <taxon>Streptophyta</taxon>
        <taxon>Embryophyta</taxon>
        <taxon>Bryophyta</taxon>
        <taxon>Sphagnophytina</taxon>
        <taxon>Sphagnopsida</taxon>
        <taxon>Sphagnales</taxon>
        <taxon>Sphagnaceae</taxon>
        <taxon>Sphagnum</taxon>
    </lineage>
</organism>
<dbReference type="InterPro" id="IPR000719">
    <property type="entry name" value="Prot_kinase_dom"/>
</dbReference>
<dbReference type="InterPro" id="IPR036426">
    <property type="entry name" value="Bulb-type_lectin_dom_sf"/>
</dbReference>
<dbReference type="PROSITE" id="PS50927">
    <property type="entry name" value="BULB_LECTIN"/>
    <property type="match status" value="2"/>
</dbReference>
<keyword evidence="11" id="KW-1185">Reference proteome</keyword>
<dbReference type="SMART" id="SM00220">
    <property type="entry name" value="S_TKc"/>
    <property type="match status" value="2"/>
</dbReference>
<dbReference type="PANTHER" id="PTHR45631">
    <property type="entry name" value="OS07G0107800 PROTEIN-RELATED"/>
    <property type="match status" value="1"/>
</dbReference>
<dbReference type="PANTHER" id="PTHR45631:SF198">
    <property type="entry name" value="PROTEIN KINASE DOMAIN-CONTAINING PROTEIN"/>
    <property type="match status" value="1"/>
</dbReference>
<gene>
    <name evidence="10" type="ORF">CSSPJE1EN1_LOCUS15255</name>
</gene>
<feature type="chain" id="PRO_5047318207" description="Receptor-like kinase" evidence="7">
    <location>
        <begin position="23"/>
        <end position="996"/>
    </location>
</feature>
<keyword evidence="7" id="KW-0732">Signal</keyword>
<dbReference type="Proteomes" id="UP001497444">
    <property type="component" value="Chromosome 3"/>
</dbReference>
<dbReference type="EMBL" id="OZ020098">
    <property type="protein sequence ID" value="CAK9269777.1"/>
    <property type="molecule type" value="Genomic_DNA"/>
</dbReference>
<dbReference type="PROSITE" id="PS00107">
    <property type="entry name" value="PROTEIN_KINASE_ATP"/>
    <property type="match status" value="2"/>
</dbReference>
<feature type="signal peptide" evidence="7">
    <location>
        <begin position="1"/>
        <end position="22"/>
    </location>
</feature>
<evidence type="ECO:0000256" key="7">
    <source>
        <dbReference type="SAM" id="SignalP"/>
    </source>
</evidence>
<evidence type="ECO:0000259" key="9">
    <source>
        <dbReference type="PROSITE" id="PS50927"/>
    </source>
</evidence>
<keyword evidence="5 6" id="KW-0067">ATP-binding</keyword>
<dbReference type="Gene3D" id="2.90.10.10">
    <property type="entry name" value="Bulb-type lectin domain"/>
    <property type="match status" value="2"/>
</dbReference>
<reference evidence="10" key="1">
    <citation type="submission" date="2024-02" db="EMBL/GenBank/DDBJ databases">
        <authorList>
            <consortium name="ELIXIR-Norway"/>
            <consortium name="Elixir Norway"/>
        </authorList>
    </citation>
    <scope>NUCLEOTIDE SEQUENCE</scope>
</reference>
<keyword evidence="3 6" id="KW-0547">Nucleotide-binding</keyword>
<name>A0ABP0WTL4_9BRYO</name>
<dbReference type="InterPro" id="IPR017441">
    <property type="entry name" value="Protein_kinase_ATP_BS"/>
</dbReference>
<feature type="domain" description="Protein kinase" evidence="8">
    <location>
        <begin position="374"/>
        <end position="650"/>
    </location>
</feature>
<dbReference type="SMART" id="SM00108">
    <property type="entry name" value="B_lectin"/>
    <property type="match status" value="1"/>
</dbReference>
<accession>A0ABP0WTL4</accession>
<dbReference type="PROSITE" id="PS50011">
    <property type="entry name" value="PROTEIN_KINASE_DOM"/>
    <property type="match status" value="2"/>
</dbReference>
<dbReference type="Gene3D" id="3.30.200.20">
    <property type="entry name" value="Phosphorylase Kinase, domain 1"/>
    <property type="match status" value="2"/>
</dbReference>
<dbReference type="SUPFAM" id="SSF51110">
    <property type="entry name" value="alpha-D-mannose-specific plant lectins"/>
    <property type="match status" value="2"/>
</dbReference>
<evidence type="ECO:0000256" key="5">
    <source>
        <dbReference type="ARBA" id="ARBA00022840"/>
    </source>
</evidence>
<evidence type="ECO:0000259" key="8">
    <source>
        <dbReference type="PROSITE" id="PS50011"/>
    </source>
</evidence>
<evidence type="ECO:0000256" key="6">
    <source>
        <dbReference type="PROSITE-ProRule" id="PRU10141"/>
    </source>
</evidence>
<dbReference type="SUPFAM" id="SSF56112">
    <property type="entry name" value="Protein kinase-like (PK-like)"/>
    <property type="match status" value="2"/>
</dbReference>
<evidence type="ECO:0000256" key="4">
    <source>
        <dbReference type="ARBA" id="ARBA00022777"/>
    </source>
</evidence>
<dbReference type="InterPro" id="IPR011009">
    <property type="entry name" value="Kinase-like_dom_sf"/>
</dbReference>
<proteinExistence type="predicted"/>
<keyword evidence="1" id="KW-0723">Serine/threonine-protein kinase</keyword>
<feature type="domain" description="Protein kinase" evidence="8">
    <location>
        <begin position="659"/>
        <end position="929"/>
    </location>
</feature>
<feature type="domain" description="Bulb-type lectin" evidence="9">
    <location>
        <begin position="23"/>
        <end position="140"/>
    </location>
</feature>
<dbReference type="InterPro" id="IPR001480">
    <property type="entry name" value="Bulb-type_lectin_dom"/>
</dbReference>
<evidence type="ECO:0000256" key="2">
    <source>
        <dbReference type="ARBA" id="ARBA00022679"/>
    </source>
</evidence>
<dbReference type="CDD" id="cd14066">
    <property type="entry name" value="STKc_IRAK"/>
    <property type="match status" value="2"/>
</dbReference>
<feature type="binding site" evidence="6">
    <location>
        <position position="402"/>
    </location>
    <ligand>
        <name>ATP</name>
        <dbReference type="ChEBI" id="CHEBI:30616"/>
    </ligand>
</feature>
<sequence length="996" mass="111493">MSQSIFVLLLFVISLAFKGGIALNILTAGNALFGNQTQYLSNSGYYLVMQPDCNLVMYQGSSLATSRQVWQTRTAGRGSECWLIMQTDGNLVLYNATSAQWASNSFMLGIPDPGFFVMLQSNGEIDVYNFQNDNPKLHTTAVPLTALGPSSTGGPPSFNISLATIPTPSFYGPYMAIGYSLPKMSSLQNGPFILTLGTNCTLQSKIALYNTVLWETPSNPSGLEQQCELTLQQDGNLQIQTNDTNEILWTTNTTGNSSVNWVLYIDSITGDLSIGDIMQPTDILWKNTLRSNPPIGSNNTIVPYPNTHSGKWFILELLGVSAGGFLLGITSLVLTYYVRARFIDPAQKELQQRLQNSGGKCQALTLTQIKQATQNFKTTIGVGGFGEVYYGKLVNGQEIAVKTLSTTSHQTEQEFFNEIELLSMVHHKYLVSLVGYCLDKKKLMLVYEYVSGGDLRKRLHGDGVTRRPLSWKQRTRIILQVAEGLDYLHHKCYPTIIHRDVKSNNILLTNKLEAKVADFGLSKLRAIERGITPTHITTVVKGTPGYLDPEYQESGMLTNKSDVYSFGIVLMEILTGQTQLHIAQRVIRSRRSNQIVELVDPNIKDDFNNMEFSKLVELSLLCVMKKSNDRPSMTQVVQMLRDGGKCQALTLTQIKQATQNFKTTIGVGGFGEVYYGKLVNGQEIAVKTLSTTSHQTEQEFFNEIELLSMVHHKYLVSLVGYCLDKKKLMLVYEYVSGGDLRKRLHGDGVSRRPLSWKQRTRIILQVAEGLEYLHDKCHPTIIHRDVKSNNILLTKKLEAKVADFGLSKLRAIEQGITPTHITTVVKGTPGYLDPEYQESGMLTNKSDVYSFGIVLMEILTGQTQLHIAHRVITSWRSNQIVELVDPNIKDDFNNMEFSKLVELSLLCVMKKSNDRPSMTQVAQMLREYHLEQLDLEHYEDNDNNEHTPYIRPCIPSTSSFESNGTSYAIELEDITPLSMSDYLSNRSVMTKLSDQS</sequence>
<evidence type="ECO:0000313" key="10">
    <source>
        <dbReference type="EMBL" id="CAK9269777.1"/>
    </source>
</evidence>
<evidence type="ECO:0008006" key="12">
    <source>
        <dbReference type="Google" id="ProtNLM"/>
    </source>
</evidence>
<evidence type="ECO:0000313" key="11">
    <source>
        <dbReference type="Proteomes" id="UP001497444"/>
    </source>
</evidence>
<protein>
    <recommendedName>
        <fullName evidence="12">Receptor-like kinase</fullName>
    </recommendedName>
</protein>
<evidence type="ECO:0000256" key="1">
    <source>
        <dbReference type="ARBA" id="ARBA00022527"/>
    </source>
</evidence>
<feature type="domain" description="Bulb-type lectin" evidence="9">
    <location>
        <begin position="172"/>
        <end position="287"/>
    </location>
</feature>
<dbReference type="Pfam" id="PF07714">
    <property type="entry name" value="PK_Tyr_Ser-Thr"/>
    <property type="match status" value="2"/>
</dbReference>